<keyword evidence="4" id="KW-1185">Reference proteome</keyword>
<evidence type="ECO:0000256" key="2">
    <source>
        <dbReference type="ARBA" id="ARBA00022737"/>
    </source>
</evidence>
<dbReference type="Gene3D" id="2.120.10.80">
    <property type="entry name" value="Kelch-type beta propeller"/>
    <property type="match status" value="1"/>
</dbReference>
<protein>
    <recommendedName>
        <fullName evidence="5">Galactose oxidase</fullName>
    </recommendedName>
</protein>
<sequence length="380" mass="41448">MFKCIRYLYYLLFILSMQWIACHPRHKSKPAFQWKQFALLPSANGAKSLGYAGPVTGILGHWLLIGGGANFPDGMPWKGGKKQYYSQVYVTDLNEKVPFFREFRLPYPVAYSANCSTSSGIVCVGGEAGKGPLSRVLLIQFDKEMPVFSSLPSLPLTLTNAAGTSIGNTIYVAGGETGTTVSSRFFKLDLEDTLKGWQPLPDIPHPVSHAVLVSMPESGTVFLAGGRSKTESGVSNLYNSLFAYDIATGQWMAKKNLPYALSAGTGAVIENRYIALLGGDRGTAFHKTEVLISAIGKEQDPVKKQALTEEKNRVQETHPGFSNEILLYDIENDRWMSAGSIPFPVPVTTTAVTGNNRLWLPSGEIKAGVRSPFILEASIR</sequence>
<name>A0ABS8PUR8_9BACT</name>
<dbReference type="InterPro" id="IPR006652">
    <property type="entry name" value="Kelch_1"/>
</dbReference>
<dbReference type="InterPro" id="IPR015915">
    <property type="entry name" value="Kelch-typ_b-propeller"/>
</dbReference>
<dbReference type="RefSeq" id="WP_231007053.1">
    <property type="nucleotide sequence ID" value="NZ_JAJNEC010000005.1"/>
</dbReference>
<comment type="caution">
    <text evidence="3">The sequence shown here is derived from an EMBL/GenBank/DDBJ whole genome shotgun (WGS) entry which is preliminary data.</text>
</comment>
<evidence type="ECO:0000313" key="3">
    <source>
        <dbReference type="EMBL" id="MCD2424813.1"/>
    </source>
</evidence>
<dbReference type="Pfam" id="PF24996">
    <property type="entry name" value="NANM"/>
    <property type="match status" value="1"/>
</dbReference>
<proteinExistence type="predicted"/>
<dbReference type="PANTHER" id="PTHR45632">
    <property type="entry name" value="LD33804P"/>
    <property type="match status" value="1"/>
</dbReference>
<dbReference type="SUPFAM" id="SSF117281">
    <property type="entry name" value="Kelch motif"/>
    <property type="match status" value="1"/>
</dbReference>
<dbReference type="PANTHER" id="PTHR45632:SF3">
    <property type="entry name" value="KELCH-LIKE PROTEIN 32"/>
    <property type="match status" value="1"/>
</dbReference>
<evidence type="ECO:0000313" key="4">
    <source>
        <dbReference type="Proteomes" id="UP001199816"/>
    </source>
</evidence>
<dbReference type="EMBL" id="JAJNEC010000005">
    <property type="protein sequence ID" value="MCD2424813.1"/>
    <property type="molecule type" value="Genomic_DNA"/>
</dbReference>
<organism evidence="3 4">
    <name type="scientific">Niabella pedocola</name>
    <dbReference type="NCBI Taxonomy" id="1752077"/>
    <lineage>
        <taxon>Bacteria</taxon>
        <taxon>Pseudomonadati</taxon>
        <taxon>Bacteroidota</taxon>
        <taxon>Chitinophagia</taxon>
        <taxon>Chitinophagales</taxon>
        <taxon>Chitinophagaceae</taxon>
        <taxon>Niabella</taxon>
    </lineage>
</organism>
<keyword evidence="1" id="KW-0880">Kelch repeat</keyword>
<evidence type="ECO:0008006" key="5">
    <source>
        <dbReference type="Google" id="ProtNLM"/>
    </source>
</evidence>
<evidence type="ECO:0000256" key="1">
    <source>
        <dbReference type="ARBA" id="ARBA00022441"/>
    </source>
</evidence>
<accession>A0ABS8PUR8</accession>
<reference evidence="3 4" key="1">
    <citation type="submission" date="2021-11" db="EMBL/GenBank/DDBJ databases">
        <title>Genomic of Niabella pedocola.</title>
        <authorList>
            <person name="Wu T."/>
        </authorList>
    </citation>
    <scope>NUCLEOTIDE SEQUENCE [LARGE SCALE GENOMIC DNA]</scope>
    <source>
        <strain evidence="3 4">JCM 31011</strain>
    </source>
</reference>
<gene>
    <name evidence="3" type="ORF">LQ567_18670</name>
</gene>
<dbReference type="InterPro" id="IPR056734">
    <property type="entry name" value="NANM"/>
</dbReference>
<dbReference type="Proteomes" id="UP001199816">
    <property type="component" value="Unassembled WGS sequence"/>
</dbReference>
<keyword evidence="2" id="KW-0677">Repeat</keyword>
<dbReference type="SMART" id="SM00612">
    <property type="entry name" value="Kelch"/>
    <property type="match status" value="2"/>
</dbReference>